<evidence type="ECO:0000313" key="8">
    <source>
        <dbReference type="EMBL" id="AEE49189.1"/>
    </source>
</evidence>
<keyword evidence="6" id="KW-0521">NADP</keyword>
<sequence>MTILITGANGQIGRELQALQAEFPGLQYIALDRSTLDMTNASAIQRVIAETTFDACINCAAYTTVDKAEQETELAFAINAHAPGILAEACWEKGVQLIHYSSDYVYHNGINRPLLETDSSMPRSIYAHSKLEGDKRVLAAHPGALVFRTSWVYSSFGHNFVKTMLRLGQEKEVLRVVNDQIGTPTYARDIARMSLQILLSEQSGEQAGIFNYSNEGVCSWYDFARAIFDLSGIPCRVEPIPSTAYPTPAARPPYSVLDKSKFKAAFGLEIPYWRDSLVECLGLLR</sequence>
<dbReference type="Pfam" id="PF04321">
    <property type="entry name" value="RmlD_sub_bind"/>
    <property type="match status" value="1"/>
</dbReference>
<evidence type="ECO:0000256" key="4">
    <source>
        <dbReference type="ARBA" id="ARBA00017099"/>
    </source>
</evidence>
<dbReference type="Gene3D" id="3.40.50.720">
    <property type="entry name" value="NAD(P)-binding Rossmann-like Domain"/>
    <property type="match status" value="1"/>
</dbReference>
<dbReference type="Proteomes" id="UP000008461">
    <property type="component" value="Chromosome"/>
</dbReference>
<evidence type="ECO:0000259" key="7">
    <source>
        <dbReference type="Pfam" id="PF04321"/>
    </source>
</evidence>
<dbReference type="InterPro" id="IPR005913">
    <property type="entry name" value="dTDP_dehydrorham_reduct"/>
</dbReference>
<dbReference type="RefSeq" id="WP_013763743.1">
    <property type="nucleotide sequence ID" value="NC_015510.1"/>
</dbReference>
<dbReference type="EMBL" id="CP002691">
    <property type="protein sequence ID" value="AEE49189.1"/>
    <property type="molecule type" value="Genomic_DNA"/>
</dbReference>
<dbReference type="InterPro" id="IPR036291">
    <property type="entry name" value="NAD(P)-bd_dom_sf"/>
</dbReference>
<comment type="function">
    <text evidence="6">Catalyzes the reduction of dTDP-6-deoxy-L-lyxo-4-hexulose to yield dTDP-L-rhamnose.</text>
</comment>
<name>F4KV23_HALH1</name>
<dbReference type="CDD" id="cd05254">
    <property type="entry name" value="dTDP_HR_like_SDR_e"/>
    <property type="match status" value="1"/>
</dbReference>
<comment type="similarity">
    <text evidence="2 6">Belongs to the dTDP-4-dehydrorhamnose reductase family.</text>
</comment>
<dbReference type="GO" id="GO:0019305">
    <property type="term" value="P:dTDP-rhamnose biosynthetic process"/>
    <property type="evidence" value="ECO:0007669"/>
    <property type="project" value="UniProtKB-UniPathway"/>
</dbReference>
<dbReference type="Gene3D" id="3.90.25.10">
    <property type="entry name" value="UDP-galactose 4-epimerase, domain 1"/>
    <property type="match status" value="1"/>
</dbReference>
<dbReference type="SUPFAM" id="SSF51735">
    <property type="entry name" value="NAD(P)-binding Rossmann-fold domains"/>
    <property type="match status" value="1"/>
</dbReference>
<reference evidence="8 9" key="1">
    <citation type="journal article" date="2011" name="Stand. Genomic Sci.">
        <title>Complete genome sequence of Haliscomenobacter hydrossis type strain (O).</title>
        <authorList>
            <consortium name="US DOE Joint Genome Institute (JGI-PGF)"/>
            <person name="Daligault H."/>
            <person name="Lapidus A."/>
            <person name="Zeytun A."/>
            <person name="Nolan M."/>
            <person name="Lucas S."/>
            <person name="Del Rio T.G."/>
            <person name="Tice H."/>
            <person name="Cheng J.F."/>
            <person name="Tapia R."/>
            <person name="Han C."/>
            <person name="Goodwin L."/>
            <person name="Pitluck S."/>
            <person name="Liolios K."/>
            <person name="Pagani I."/>
            <person name="Ivanova N."/>
            <person name="Huntemann M."/>
            <person name="Mavromatis K."/>
            <person name="Mikhailova N."/>
            <person name="Pati A."/>
            <person name="Chen A."/>
            <person name="Palaniappan K."/>
            <person name="Land M."/>
            <person name="Hauser L."/>
            <person name="Brambilla E.M."/>
            <person name="Rohde M."/>
            <person name="Verbarg S."/>
            <person name="Goker M."/>
            <person name="Bristow J."/>
            <person name="Eisen J.A."/>
            <person name="Markowitz V."/>
            <person name="Hugenholtz P."/>
            <person name="Kyrpides N.C."/>
            <person name="Klenk H.P."/>
            <person name="Woyke T."/>
        </authorList>
    </citation>
    <scope>NUCLEOTIDE SEQUENCE [LARGE SCALE GENOMIC DNA]</scope>
    <source>
        <strain evidence="9">ATCC 27775 / DSM 1100 / LMG 10767 / O</strain>
    </source>
</reference>
<dbReference type="InterPro" id="IPR029903">
    <property type="entry name" value="RmlD-like-bd"/>
</dbReference>
<reference key="2">
    <citation type="submission" date="2011-04" db="EMBL/GenBank/DDBJ databases">
        <title>Complete sequence of chromosome of Haliscomenobacter hydrossis DSM 1100.</title>
        <authorList>
            <consortium name="US DOE Joint Genome Institute (JGI-PGF)"/>
            <person name="Lucas S."/>
            <person name="Han J."/>
            <person name="Lapidus A."/>
            <person name="Bruce D."/>
            <person name="Goodwin L."/>
            <person name="Pitluck S."/>
            <person name="Peters L."/>
            <person name="Kyrpides N."/>
            <person name="Mavromatis K."/>
            <person name="Ivanova N."/>
            <person name="Ovchinnikova G."/>
            <person name="Pagani I."/>
            <person name="Daligault H."/>
            <person name="Detter J.C."/>
            <person name="Han C."/>
            <person name="Land M."/>
            <person name="Hauser L."/>
            <person name="Markowitz V."/>
            <person name="Cheng J.-F."/>
            <person name="Hugenholtz P."/>
            <person name="Woyke T."/>
            <person name="Wu D."/>
            <person name="Verbarg S."/>
            <person name="Frueling A."/>
            <person name="Brambilla E."/>
            <person name="Klenk H.-P."/>
            <person name="Eisen J.A."/>
        </authorList>
    </citation>
    <scope>NUCLEOTIDE SEQUENCE</scope>
    <source>
        <strain>DSM 1100</strain>
    </source>
</reference>
<dbReference type="HOGENOM" id="CLU_045518_1_2_10"/>
<dbReference type="EC" id="1.1.1.133" evidence="3 6"/>
<keyword evidence="6 8" id="KW-0560">Oxidoreductase</keyword>
<dbReference type="GO" id="GO:0008831">
    <property type="term" value="F:dTDP-4-dehydrorhamnose reductase activity"/>
    <property type="evidence" value="ECO:0007669"/>
    <property type="project" value="UniProtKB-EC"/>
</dbReference>
<gene>
    <name evidence="8" type="ordered locus">Halhy_1294</name>
</gene>
<evidence type="ECO:0000313" key="9">
    <source>
        <dbReference type="Proteomes" id="UP000008461"/>
    </source>
</evidence>
<dbReference type="PANTHER" id="PTHR10491">
    <property type="entry name" value="DTDP-4-DEHYDRORHAMNOSE REDUCTASE"/>
    <property type="match status" value="1"/>
</dbReference>
<evidence type="ECO:0000256" key="2">
    <source>
        <dbReference type="ARBA" id="ARBA00010944"/>
    </source>
</evidence>
<dbReference type="OrthoDB" id="9803892at2"/>
<evidence type="ECO:0000256" key="5">
    <source>
        <dbReference type="ARBA" id="ARBA00048200"/>
    </source>
</evidence>
<dbReference type="KEGG" id="hhy:Halhy_1294"/>
<keyword evidence="9" id="KW-1185">Reference proteome</keyword>
<evidence type="ECO:0000256" key="3">
    <source>
        <dbReference type="ARBA" id="ARBA00012929"/>
    </source>
</evidence>
<dbReference type="GO" id="GO:0005829">
    <property type="term" value="C:cytosol"/>
    <property type="evidence" value="ECO:0007669"/>
    <property type="project" value="TreeGrafter"/>
</dbReference>
<dbReference type="UniPathway" id="UPA00124"/>
<proteinExistence type="inferred from homology"/>
<feature type="domain" description="RmlD-like substrate binding" evidence="7">
    <location>
        <begin position="1"/>
        <end position="281"/>
    </location>
</feature>
<dbReference type="AlphaFoldDB" id="F4KV23"/>
<evidence type="ECO:0000256" key="6">
    <source>
        <dbReference type="RuleBase" id="RU364082"/>
    </source>
</evidence>
<protein>
    <recommendedName>
        <fullName evidence="4 6">dTDP-4-dehydrorhamnose reductase</fullName>
        <ecNumber evidence="3 6">1.1.1.133</ecNumber>
    </recommendedName>
</protein>
<dbReference type="STRING" id="760192.Halhy_1294"/>
<organism evidence="8 9">
    <name type="scientific">Haliscomenobacter hydrossis (strain ATCC 27775 / DSM 1100 / LMG 10767 / O)</name>
    <dbReference type="NCBI Taxonomy" id="760192"/>
    <lineage>
        <taxon>Bacteria</taxon>
        <taxon>Pseudomonadati</taxon>
        <taxon>Bacteroidota</taxon>
        <taxon>Saprospiria</taxon>
        <taxon>Saprospirales</taxon>
        <taxon>Haliscomenobacteraceae</taxon>
        <taxon>Haliscomenobacter</taxon>
    </lineage>
</organism>
<evidence type="ECO:0000256" key="1">
    <source>
        <dbReference type="ARBA" id="ARBA00004781"/>
    </source>
</evidence>
<dbReference type="eggNOG" id="COG1091">
    <property type="taxonomic scope" value="Bacteria"/>
</dbReference>
<dbReference type="NCBIfam" id="TIGR01214">
    <property type="entry name" value="rmlD"/>
    <property type="match status" value="1"/>
</dbReference>
<accession>F4KV23</accession>
<dbReference type="PANTHER" id="PTHR10491:SF4">
    <property type="entry name" value="METHIONINE ADENOSYLTRANSFERASE 2 SUBUNIT BETA"/>
    <property type="match status" value="1"/>
</dbReference>
<comment type="catalytic activity">
    <reaction evidence="5">
        <text>dTDP-beta-L-rhamnose + NADP(+) = dTDP-4-dehydro-beta-L-rhamnose + NADPH + H(+)</text>
        <dbReference type="Rhea" id="RHEA:21796"/>
        <dbReference type="ChEBI" id="CHEBI:15378"/>
        <dbReference type="ChEBI" id="CHEBI:57510"/>
        <dbReference type="ChEBI" id="CHEBI:57783"/>
        <dbReference type="ChEBI" id="CHEBI:58349"/>
        <dbReference type="ChEBI" id="CHEBI:62830"/>
        <dbReference type="EC" id="1.1.1.133"/>
    </reaction>
</comment>
<comment type="pathway">
    <text evidence="1 6">Carbohydrate biosynthesis; dTDP-L-rhamnose biosynthesis.</text>
</comment>